<dbReference type="EMBL" id="JAYGGQ010000017">
    <property type="protein sequence ID" value="MEA5456809.1"/>
    <property type="molecule type" value="Genomic_DNA"/>
</dbReference>
<dbReference type="Pfam" id="PF12846">
    <property type="entry name" value="AAA_10"/>
    <property type="match status" value="1"/>
</dbReference>
<evidence type="ECO:0000313" key="1">
    <source>
        <dbReference type="EMBL" id="MEA5456809.1"/>
    </source>
</evidence>
<dbReference type="InterPro" id="IPR051162">
    <property type="entry name" value="T4SS_component"/>
</dbReference>
<gene>
    <name evidence="1" type="ORF">SPF06_18965</name>
</gene>
<dbReference type="PANTHER" id="PTHR30121">
    <property type="entry name" value="UNCHARACTERIZED PROTEIN YJGR-RELATED"/>
    <property type="match status" value="1"/>
</dbReference>
<comment type="caution">
    <text evidence="1">The sequence shown here is derived from an EMBL/GenBank/DDBJ whole genome shotgun (WGS) entry which is preliminary data.</text>
</comment>
<proteinExistence type="predicted"/>
<reference evidence="1 2" key="1">
    <citation type="submission" date="2023-12" db="EMBL/GenBank/DDBJ databases">
        <title>Sinomonas terricola sp. nov, isolated from litchi orchard soil in Guangdong, PR China.</title>
        <authorList>
            <person name="Jiaxin W."/>
            <person name="Yang Z."/>
            <person name="Honghui Z."/>
        </authorList>
    </citation>
    <scope>NUCLEOTIDE SEQUENCE [LARGE SCALE GENOMIC DNA]</scope>
    <source>
        <strain evidence="1 2">JGH33</strain>
    </source>
</reference>
<keyword evidence="2" id="KW-1185">Reference proteome</keyword>
<dbReference type="GO" id="GO:0005524">
    <property type="term" value="F:ATP binding"/>
    <property type="evidence" value="ECO:0007669"/>
    <property type="project" value="UniProtKB-KW"/>
</dbReference>
<keyword evidence="1" id="KW-0547">Nucleotide-binding</keyword>
<organism evidence="1 2">
    <name type="scientific">Sinomonas terricola</name>
    <dbReference type="NCBI Taxonomy" id="3110330"/>
    <lineage>
        <taxon>Bacteria</taxon>
        <taxon>Bacillati</taxon>
        <taxon>Actinomycetota</taxon>
        <taxon>Actinomycetes</taxon>
        <taxon>Micrococcales</taxon>
        <taxon>Micrococcaceae</taxon>
        <taxon>Sinomonas</taxon>
    </lineage>
</organism>
<sequence length="837" mass="90930">MKKAPTKALACNLLFTRHGTVWATWRLSPVAYGFAPAKRKKAVKIGHQALFQAVHGEALLFGLTADVDPASVVEQMLEGVDVSECDEWREEALLTLDALEDLRLGTRAWWFSVPLRLGPHSAWKEMARRTATEFGEAFGLAPWMPGQGEIDELLVQAAAIERSLPTMFNPRPATVAEHIWIGLHHQSRGLGLDRRIPSMSHGGDVQQEILQLGSVIPRVWLDEGAQTDLAEVPAAKRLGQNPFSRRYLKVAGGAAGETPSYQSLLAMTGTPRGGITFPGTEWLALADELDMDLDIALRMHIMPATAAKARNRKAENTINEQYNQRTDGGITGSSTELDATVEDLVLLQKALDRSDKETRVQVTAVLAVGADTADEVRAKTDRVKAFYNEFEFTFDPQLGLQEELWWAMQPGVPTSREVRALAQLTTGRDLAAAIPLASTDLGSQKGSILGMNVSSARRTPVFLDIEGSVLGNKSGSFAFCAESGAGKSYALKKIAGDVIDRGGRVFVLDHSDTKEWADFAGSVTDSVSLEVVNPSHSLDALRLFGPRDGGPILEAFFTTLLNIAPSDELGVALSEALDADYLHRNGIGSASELLEHLKSQDCPVAGAQSLARRMNGWARKGLGKVIFDPSLAPLPLDSDALVMCTRGCDLPTADELANAHLFRQLPVAKVFGRSVYALLARIAQYVCFKDIDQLALFIVDEAHHVTVSPETTGIVELFVREGRRSRAAIGLGSHDAALDFGNEAVRGLIPVRVVMRHTDPKLAARALEWIGLNHQDDSLVETVQGLSPMDESNRIVAGREGEGLMRDQAVRYGLIQVTRPGRQRRHEAIVSTPEAAA</sequence>
<accession>A0ABU5TBE4</accession>
<dbReference type="Proteomes" id="UP001304769">
    <property type="component" value="Unassembled WGS sequence"/>
</dbReference>
<dbReference type="PANTHER" id="PTHR30121:SF6">
    <property type="entry name" value="SLR6007 PROTEIN"/>
    <property type="match status" value="1"/>
</dbReference>
<dbReference type="SUPFAM" id="SSF52540">
    <property type="entry name" value="P-loop containing nucleoside triphosphate hydrolases"/>
    <property type="match status" value="1"/>
</dbReference>
<protein>
    <submittedName>
        <fullName evidence="1">ATP-binding protein</fullName>
    </submittedName>
</protein>
<name>A0ABU5TBE4_9MICC</name>
<dbReference type="InterPro" id="IPR027417">
    <property type="entry name" value="P-loop_NTPase"/>
</dbReference>
<dbReference type="RefSeq" id="WP_323280718.1">
    <property type="nucleotide sequence ID" value="NZ_JAYGGQ010000017.1"/>
</dbReference>
<keyword evidence="1" id="KW-0067">ATP-binding</keyword>
<dbReference type="Gene3D" id="3.40.50.300">
    <property type="entry name" value="P-loop containing nucleotide triphosphate hydrolases"/>
    <property type="match status" value="1"/>
</dbReference>
<evidence type="ECO:0000313" key="2">
    <source>
        <dbReference type="Proteomes" id="UP001304769"/>
    </source>
</evidence>